<proteinExistence type="predicted"/>
<sequence>MKKLLRSAKRLLGKIFGTATEELYWRFRHLGSPHWAETYVASASLEHPHRKFLLETIERQRPFASILEVGCASGPNLYLLAKRFPAAKLYGVDISQKAIAFGRNWLSSQGISNVFLETGKTGHLTQFASQSVDIVVSDAALVYVGPEKIEAALREMARVAKKAIVLVEWHTDSDSSIFKDHWAHNYRNLFRKILPDSEPRFLKLSPEIWGGDWSEHGYIIEIRISSPGGSENIAE</sequence>
<dbReference type="EMBL" id="MHKY01000010">
    <property type="protein sequence ID" value="OGY99547.1"/>
    <property type="molecule type" value="Genomic_DNA"/>
</dbReference>
<name>A0A1G2CGK9_9BACT</name>
<comment type="caution">
    <text evidence="2">The sequence shown here is derived from an EMBL/GenBank/DDBJ whole genome shotgun (WGS) entry which is preliminary data.</text>
</comment>
<dbReference type="GO" id="GO:0008168">
    <property type="term" value="F:methyltransferase activity"/>
    <property type="evidence" value="ECO:0007669"/>
    <property type="project" value="TreeGrafter"/>
</dbReference>
<dbReference type="Pfam" id="PF13649">
    <property type="entry name" value="Methyltransf_25"/>
    <property type="match status" value="1"/>
</dbReference>
<dbReference type="InterPro" id="IPR050508">
    <property type="entry name" value="Methyltransf_Superfamily"/>
</dbReference>
<dbReference type="AlphaFoldDB" id="A0A1G2CGK9"/>
<accession>A0A1G2CGK9</accession>
<dbReference type="PANTHER" id="PTHR42912:SF93">
    <property type="entry name" value="N6-ADENOSINE-METHYLTRANSFERASE TMT1A"/>
    <property type="match status" value="1"/>
</dbReference>
<evidence type="ECO:0000259" key="1">
    <source>
        <dbReference type="Pfam" id="PF13649"/>
    </source>
</evidence>
<gene>
    <name evidence="2" type="ORF">A3E09_01230</name>
</gene>
<dbReference type="CDD" id="cd02440">
    <property type="entry name" value="AdoMet_MTases"/>
    <property type="match status" value="1"/>
</dbReference>
<evidence type="ECO:0000313" key="3">
    <source>
        <dbReference type="Proteomes" id="UP000178796"/>
    </source>
</evidence>
<dbReference type="InterPro" id="IPR041698">
    <property type="entry name" value="Methyltransf_25"/>
</dbReference>
<protein>
    <recommendedName>
        <fullName evidence="1">Methyltransferase domain-containing protein</fullName>
    </recommendedName>
</protein>
<feature type="domain" description="Methyltransferase" evidence="1">
    <location>
        <begin position="66"/>
        <end position="162"/>
    </location>
</feature>
<dbReference type="SUPFAM" id="SSF53335">
    <property type="entry name" value="S-adenosyl-L-methionine-dependent methyltransferases"/>
    <property type="match status" value="1"/>
</dbReference>
<dbReference type="Proteomes" id="UP000178796">
    <property type="component" value="Unassembled WGS sequence"/>
</dbReference>
<evidence type="ECO:0000313" key="2">
    <source>
        <dbReference type="EMBL" id="OGY99547.1"/>
    </source>
</evidence>
<dbReference type="PANTHER" id="PTHR42912">
    <property type="entry name" value="METHYLTRANSFERASE"/>
    <property type="match status" value="1"/>
</dbReference>
<dbReference type="InterPro" id="IPR029063">
    <property type="entry name" value="SAM-dependent_MTases_sf"/>
</dbReference>
<reference evidence="2 3" key="1">
    <citation type="journal article" date="2016" name="Nat. Commun.">
        <title>Thousands of microbial genomes shed light on interconnected biogeochemical processes in an aquifer system.</title>
        <authorList>
            <person name="Anantharaman K."/>
            <person name="Brown C.T."/>
            <person name="Hug L.A."/>
            <person name="Sharon I."/>
            <person name="Castelle C.J."/>
            <person name="Probst A.J."/>
            <person name="Thomas B.C."/>
            <person name="Singh A."/>
            <person name="Wilkins M.J."/>
            <person name="Karaoz U."/>
            <person name="Brodie E.L."/>
            <person name="Williams K.H."/>
            <person name="Hubbard S.S."/>
            <person name="Banfield J.F."/>
        </authorList>
    </citation>
    <scope>NUCLEOTIDE SEQUENCE [LARGE SCALE GENOMIC DNA]</scope>
</reference>
<dbReference type="Gene3D" id="3.40.50.150">
    <property type="entry name" value="Vaccinia Virus protein VP39"/>
    <property type="match status" value="1"/>
</dbReference>
<organism evidence="2 3">
    <name type="scientific">Candidatus Liptonbacteria bacterium RIFCSPHIGHO2_12_FULL_60_13</name>
    <dbReference type="NCBI Taxonomy" id="1798648"/>
    <lineage>
        <taxon>Bacteria</taxon>
        <taxon>Candidatus Liptoniibacteriota</taxon>
    </lineage>
</organism>